<dbReference type="PANTHER" id="PTHR34478">
    <property type="entry name" value="PROTEIN LEMA"/>
    <property type="match status" value="1"/>
</dbReference>
<organism evidence="6 7">
    <name type="scientific">Candidatus Segetimicrobium genomatis</name>
    <dbReference type="NCBI Taxonomy" id="2569760"/>
    <lineage>
        <taxon>Bacteria</taxon>
        <taxon>Bacillati</taxon>
        <taxon>Candidatus Sysuimicrobiota</taxon>
        <taxon>Candidatus Sysuimicrobiia</taxon>
        <taxon>Candidatus Sysuimicrobiales</taxon>
        <taxon>Candidatus Segetimicrobiaceae</taxon>
        <taxon>Candidatus Segetimicrobium</taxon>
    </lineage>
</organism>
<evidence type="ECO:0000313" key="6">
    <source>
        <dbReference type="EMBL" id="TMI89706.1"/>
    </source>
</evidence>
<comment type="similarity">
    <text evidence="2">Belongs to the LemA family.</text>
</comment>
<dbReference type="SUPFAM" id="SSF140478">
    <property type="entry name" value="LemA-like"/>
    <property type="match status" value="1"/>
</dbReference>
<keyword evidence="4" id="KW-1133">Transmembrane helix</keyword>
<evidence type="ECO:0000256" key="4">
    <source>
        <dbReference type="ARBA" id="ARBA00022989"/>
    </source>
</evidence>
<comment type="subcellular location">
    <subcellularLocation>
        <location evidence="1">Membrane</location>
        <topology evidence="1">Single-pass membrane protein</topology>
    </subcellularLocation>
</comment>
<dbReference type="AlphaFoldDB" id="A0A537K2I0"/>
<reference evidence="6 7" key="1">
    <citation type="journal article" date="2019" name="Nat. Microbiol.">
        <title>Mediterranean grassland soil C-N compound turnover is dependent on rainfall and depth, and is mediated by genomically divergent microorganisms.</title>
        <authorList>
            <person name="Diamond S."/>
            <person name="Andeer P.F."/>
            <person name="Li Z."/>
            <person name="Crits-Christoph A."/>
            <person name="Burstein D."/>
            <person name="Anantharaman K."/>
            <person name="Lane K.R."/>
            <person name="Thomas B.C."/>
            <person name="Pan C."/>
            <person name="Northen T.R."/>
            <person name="Banfield J.F."/>
        </authorList>
    </citation>
    <scope>NUCLEOTIDE SEQUENCE [LARGE SCALE GENOMIC DNA]</scope>
    <source>
        <strain evidence="6">NP_3</strain>
    </source>
</reference>
<evidence type="ECO:0000256" key="5">
    <source>
        <dbReference type="ARBA" id="ARBA00023136"/>
    </source>
</evidence>
<evidence type="ECO:0000256" key="3">
    <source>
        <dbReference type="ARBA" id="ARBA00022692"/>
    </source>
</evidence>
<comment type="caution">
    <text evidence="6">The sequence shown here is derived from an EMBL/GenBank/DDBJ whole genome shotgun (WGS) entry which is preliminary data.</text>
</comment>
<sequence length="191" mass="20565">MTPASRAAALAAAVLLAAAAWPALTYNRLVQARAAVDAQWAQVDAQYQRRVDLVPNLVGAVRGALVQERTVFEALARARTAYLAAPPGSEARVQGANAVERSLGRLLGVVESYPALRSVETVARLMDELAGTENRIAVERRRYNERVAVYNTRVRQFPALLIARLGGFRLRPYFEAASAAGTAPALTLPSP</sequence>
<keyword evidence="3" id="KW-0812">Transmembrane</keyword>
<accession>A0A537K2I0</accession>
<dbReference type="GO" id="GO:0016020">
    <property type="term" value="C:membrane"/>
    <property type="evidence" value="ECO:0007669"/>
    <property type="project" value="UniProtKB-SubCell"/>
</dbReference>
<dbReference type="InterPro" id="IPR007156">
    <property type="entry name" value="MamQ_LemA"/>
</dbReference>
<proteinExistence type="inferred from homology"/>
<gene>
    <name evidence="6" type="ORF">E6H00_08930</name>
</gene>
<evidence type="ECO:0000313" key="7">
    <source>
        <dbReference type="Proteomes" id="UP000318509"/>
    </source>
</evidence>
<protein>
    <submittedName>
        <fullName evidence="6">LemA family protein</fullName>
    </submittedName>
</protein>
<dbReference type="InterPro" id="IPR023353">
    <property type="entry name" value="LemA-like_dom_sf"/>
</dbReference>
<keyword evidence="5" id="KW-0472">Membrane</keyword>
<evidence type="ECO:0000256" key="1">
    <source>
        <dbReference type="ARBA" id="ARBA00004167"/>
    </source>
</evidence>
<dbReference type="PANTHER" id="PTHR34478:SF2">
    <property type="entry name" value="MEMBRANE PROTEIN"/>
    <property type="match status" value="1"/>
</dbReference>
<evidence type="ECO:0000256" key="2">
    <source>
        <dbReference type="ARBA" id="ARBA00008854"/>
    </source>
</evidence>
<dbReference type="Pfam" id="PF04011">
    <property type="entry name" value="LemA"/>
    <property type="match status" value="1"/>
</dbReference>
<dbReference type="Gene3D" id="1.20.1440.20">
    <property type="entry name" value="LemA-like domain"/>
    <property type="match status" value="1"/>
</dbReference>
<dbReference type="Proteomes" id="UP000318509">
    <property type="component" value="Unassembled WGS sequence"/>
</dbReference>
<name>A0A537K2I0_9BACT</name>
<dbReference type="EMBL" id="VBAK01000119">
    <property type="protein sequence ID" value="TMI89706.1"/>
    <property type="molecule type" value="Genomic_DNA"/>
</dbReference>